<dbReference type="InterPro" id="IPR029016">
    <property type="entry name" value="GAF-like_dom_sf"/>
</dbReference>
<dbReference type="SUPFAM" id="SSF55073">
    <property type="entry name" value="Nucleotide cyclase"/>
    <property type="match status" value="1"/>
</dbReference>
<evidence type="ECO:0000259" key="2">
    <source>
        <dbReference type="PROSITE" id="PS50887"/>
    </source>
</evidence>
<dbReference type="InterPro" id="IPR001633">
    <property type="entry name" value="EAL_dom"/>
</dbReference>
<protein>
    <submittedName>
        <fullName evidence="3">Oxygen sensor protein DosP</fullName>
        <ecNumber evidence="3">3.1.4.52</ecNumber>
    </submittedName>
</protein>
<proteinExistence type="predicted"/>
<keyword evidence="3" id="KW-0378">Hydrolase</keyword>
<dbReference type="PANTHER" id="PTHR33121:SF70">
    <property type="entry name" value="SIGNALING PROTEIN YKOW"/>
    <property type="match status" value="1"/>
</dbReference>
<reference evidence="4" key="1">
    <citation type="submission" date="2017-03" db="EMBL/GenBank/DDBJ databases">
        <title>Full genome sequence of a non-lethal Shewanella isolate that potentiates virulence of Vibio parahaemolyticus causing acute hepatopancreatic necrosis disease (AHPND) in shrimp.</title>
        <authorList>
            <person name="Prachumwat A."/>
            <person name="Sritunyalucksana K."/>
        </authorList>
    </citation>
    <scope>NUCLEOTIDE SEQUENCE [LARGE SCALE GENOMIC DNA]</scope>
    <source>
        <strain evidence="4">TH2012</strain>
    </source>
</reference>
<dbReference type="InterPro" id="IPR050706">
    <property type="entry name" value="Cyclic-di-GMP_PDE-like"/>
</dbReference>
<accession>A0ABN5U1Q2</accession>
<dbReference type="InterPro" id="IPR003018">
    <property type="entry name" value="GAF"/>
</dbReference>
<dbReference type="Proteomes" id="UP000278437">
    <property type="component" value="Chromosome"/>
</dbReference>
<dbReference type="InterPro" id="IPR035919">
    <property type="entry name" value="EAL_sf"/>
</dbReference>
<dbReference type="EMBL" id="CP020373">
    <property type="protein sequence ID" value="AZQ12893.1"/>
    <property type="molecule type" value="Genomic_DNA"/>
</dbReference>
<name>A0ABN5U1Q2_9GAMM</name>
<dbReference type="SUPFAM" id="SSF55781">
    <property type="entry name" value="GAF domain-like"/>
    <property type="match status" value="1"/>
</dbReference>
<dbReference type="CDD" id="cd01948">
    <property type="entry name" value="EAL"/>
    <property type="match status" value="1"/>
</dbReference>
<keyword evidence="4" id="KW-1185">Reference proteome</keyword>
<dbReference type="SUPFAM" id="SSF141868">
    <property type="entry name" value="EAL domain-like"/>
    <property type="match status" value="1"/>
</dbReference>
<sequence length="626" mass="69204">MLLNYTFQTSLFQGRVAMNKTELNVMDVGSTLAESMRVKDLELLQTVIEDNETPLQSMSELLAKLCGMPISGVSLVDSNTVWIKAHHGIEAESLPRQGAFCGAAIDAHDDLFVVENASEDPRFCHNPLVSQAPSIRFYAAYAFQGGRGFPVGTLWMMDTQPHRMDEEKQAILKCLGAYLDQSIQNMYRCPVTGLPNRKSFLRRTQALLNESQQKVSTAFIHVHRMRHLASAYGLDFRDAVIRHISSRLSQWCKGGVLAHFGAGNFAYAWAGSYQKADLRQILHAIEAPVTEGGVTISVNVSVGIASAEPDFACAAALTELAELAASEKQRLGLSNIHYQDGVANHRLSKDLQACLHADSAENHFAPYYQPQVDMASGGIFGFEALLRWHNPEHSDTPVWQVLTQIEAMGKTPALDLLMFEKVCRDLSHWQRQGMTLPKMSVNISRTTLQTESLDVKLFELATRYGLKTADFTLEITESGVPLDDSVLSQRIERLQEIGFHIAVDDFGTGMSNIGTLKTIACNLLKVDRQFVHGVAGNPHIAALLRLIKGTADSMGVALLVEGVESQDDLDWLLSSGIYLIQGWYFAKALEGRHIEALLRQAPTPAASQSMQARAEGLRCFLKKWQS</sequence>
<dbReference type="SMART" id="SM00065">
    <property type="entry name" value="GAF"/>
    <property type="match status" value="1"/>
</dbReference>
<gene>
    <name evidence="3" type="primary">dosP</name>
    <name evidence="3" type="ORF">STH12_03841</name>
</gene>
<dbReference type="Pfam" id="PF00990">
    <property type="entry name" value="GGDEF"/>
    <property type="match status" value="1"/>
</dbReference>
<feature type="domain" description="GGDEF" evidence="2">
    <location>
        <begin position="213"/>
        <end position="341"/>
    </location>
</feature>
<dbReference type="GO" id="GO:0071111">
    <property type="term" value="F:cyclic-guanylate-specific phosphodiesterase activity"/>
    <property type="evidence" value="ECO:0007669"/>
    <property type="project" value="UniProtKB-EC"/>
</dbReference>
<dbReference type="Pfam" id="PF00563">
    <property type="entry name" value="EAL"/>
    <property type="match status" value="1"/>
</dbReference>
<dbReference type="PANTHER" id="PTHR33121">
    <property type="entry name" value="CYCLIC DI-GMP PHOSPHODIESTERASE PDEF"/>
    <property type="match status" value="1"/>
</dbReference>
<dbReference type="Gene3D" id="3.20.20.450">
    <property type="entry name" value="EAL domain"/>
    <property type="match status" value="1"/>
</dbReference>
<dbReference type="Gene3D" id="3.30.70.270">
    <property type="match status" value="1"/>
</dbReference>
<feature type="domain" description="EAL" evidence="1">
    <location>
        <begin position="344"/>
        <end position="602"/>
    </location>
</feature>
<dbReference type="SMART" id="SM00052">
    <property type="entry name" value="EAL"/>
    <property type="match status" value="1"/>
</dbReference>
<dbReference type="InterPro" id="IPR000160">
    <property type="entry name" value="GGDEF_dom"/>
</dbReference>
<dbReference type="SMART" id="SM00267">
    <property type="entry name" value="GGDEF"/>
    <property type="match status" value="1"/>
</dbReference>
<dbReference type="EC" id="3.1.4.52" evidence="3"/>
<organism evidence="3 4">
    <name type="scientific">Shewanella khirikhana</name>
    <dbReference type="NCBI Taxonomy" id="1965282"/>
    <lineage>
        <taxon>Bacteria</taxon>
        <taxon>Pseudomonadati</taxon>
        <taxon>Pseudomonadota</taxon>
        <taxon>Gammaproteobacteria</taxon>
        <taxon>Alteromonadales</taxon>
        <taxon>Shewanellaceae</taxon>
        <taxon>Shewanella</taxon>
    </lineage>
</organism>
<dbReference type="PROSITE" id="PS50887">
    <property type="entry name" value="GGDEF"/>
    <property type="match status" value="1"/>
</dbReference>
<evidence type="ECO:0000313" key="4">
    <source>
        <dbReference type="Proteomes" id="UP000278437"/>
    </source>
</evidence>
<evidence type="ECO:0000259" key="1">
    <source>
        <dbReference type="PROSITE" id="PS50883"/>
    </source>
</evidence>
<evidence type="ECO:0000313" key="3">
    <source>
        <dbReference type="EMBL" id="AZQ12893.1"/>
    </source>
</evidence>
<dbReference type="PROSITE" id="PS50883">
    <property type="entry name" value="EAL"/>
    <property type="match status" value="1"/>
</dbReference>
<dbReference type="InterPro" id="IPR043128">
    <property type="entry name" value="Rev_trsase/Diguanyl_cyclase"/>
</dbReference>
<dbReference type="Gene3D" id="3.30.450.40">
    <property type="match status" value="1"/>
</dbReference>
<dbReference type="InterPro" id="IPR029787">
    <property type="entry name" value="Nucleotide_cyclase"/>
</dbReference>